<dbReference type="RefSeq" id="XP_022104833.1">
    <property type="nucleotide sequence ID" value="XM_022249141.1"/>
</dbReference>
<dbReference type="Proteomes" id="UP000694845">
    <property type="component" value="Unplaced"/>
</dbReference>
<reference evidence="7" key="1">
    <citation type="submission" date="2025-08" db="UniProtKB">
        <authorList>
            <consortium name="RefSeq"/>
        </authorList>
    </citation>
    <scope>IDENTIFICATION</scope>
</reference>
<gene>
    <name evidence="7" type="primary">LOC110986871</name>
</gene>
<sequence>MGALLGIPQRFCPGENETNWADGSLTSELAKYPLFTLLFSYAAVASFTVIVIFLEAAFFTATRVPRSSVANHRLNTVIMMSAFPAFVLLCLPAVLIPSSAGFCLALQDLYYSFVMFKFIVLQVDYYGGHRKMMARLAAEKVMFNINVPILCCLFCLKPVRLTRKSFTTIKILVLQTSILKPIMTFFRAIAGFANVNLLGVPDLILQALTVVSTMTAVTGMNMLTKASSSKDLEKYDLPAKNQLMTAGLLMNGLQPTLISLGTVFRPLGCFIPFPSPLLASQWQAFLVILESTLIMIPVLRYYRTADSNVVGVPPPIEEDEEEPTTQLGKMRQWIRRHTLM</sequence>
<comment type="subcellular location">
    <subcellularLocation>
        <location evidence="1">Membrane</location>
        <topology evidence="1">Multi-pass membrane protein</topology>
    </subcellularLocation>
</comment>
<keyword evidence="2 5" id="KW-0812">Transmembrane</keyword>
<protein>
    <submittedName>
        <fullName evidence="7">Organic solute transporter alpha-like protein 2</fullName>
    </submittedName>
</protein>
<evidence type="ECO:0000256" key="4">
    <source>
        <dbReference type="ARBA" id="ARBA00023136"/>
    </source>
</evidence>
<organism evidence="6 7">
    <name type="scientific">Acanthaster planci</name>
    <name type="common">Crown-of-thorns starfish</name>
    <dbReference type="NCBI Taxonomy" id="133434"/>
    <lineage>
        <taxon>Eukaryota</taxon>
        <taxon>Metazoa</taxon>
        <taxon>Echinodermata</taxon>
        <taxon>Eleutherozoa</taxon>
        <taxon>Asterozoa</taxon>
        <taxon>Asteroidea</taxon>
        <taxon>Valvatacea</taxon>
        <taxon>Valvatida</taxon>
        <taxon>Acanthasteridae</taxon>
        <taxon>Acanthaster</taxon>
    </lineage>
</organism>
<dbReference type="Pfam" id="PF03619">
    <property type="entry name" value="Solute_trans_a"/>
    <property type="match status" value="1"/>
</dbReference>
<name>A0A8B7ZGQ1_ACAPL</name>
<dbReference type="KEGG" id="aplc:110986871"/>
<evidence type="ECO:0000256" key="1">
    <source>
        <dbReference type="ARBA" id="ARBA00004141"/>
    </source>
</evidence>
<feature type="transmembrane region" description="Helical" evidence="5">
    <location>
        <begin position="109"/>
        <end position="127"/>
    </location>
</feature>
<proteinExistence type="predicted"/>
<evidence type="ECO:0000313" key="7">
    <source>
        <dbReference type="RefSeq" id="XP_022104833.1"/>
    </source>
</evidence>
<dbReference type="GO" id="GO:0016020">
    <property type="term" value="C:membrane"/>
    <property type="evidence" value="ECO:0007669"/>
    <property type="project" value="UniProtKB-SubCell"/>
</dbReference>
<accession>A0A8B7ZGQ1</accession>
<evidence type="ECO:0000313" key="6">
    <source>
        <dbReference type="Proteomes" id="UP000694845"/>
    </source>
</evidence>
<feature type="transmembrane region" description="Helical" evidence="5">
    <location>
        <begin position="243"/>
        <end position="264"/>
    </location>
</feature>
<evidence type="ECO:0000256" key="3">
    <source>
        <dbReference type="ARBA" id="ARBA00022989"/>
    </source>
</evidence>
<feature type="transmembrane region" description="Helical" evidence="5">
    <location>
        <begin position="204"/>
        <end position="223"/>
    </location>
</feature>
<feature type="transmembrane region" description="Helical" evidence="5">
    <location>
        <begin position="171"/>
        <end position="192"/>
    </location>
</feature>
<keyword evidence="4 5" id="KW-0472">Membrane</keyword>
<dbReference type="AlphaFoldDB" id="A0A8B7ZGQ1"/>
<dbReference type="OrthoDB" id="5832279at2759"/>
<dbReference type="SMART" id="SM01417">
    <property type="entry name" value="Solute_trans_a"/>
    <property type="match status" value="1"/>
</dbReference>
<evidence type="ECO:0000256" key="5">
    <source>
        <dbReference type="SAM" id="Phobius"/>
    </source>
</evidence>
<feature type="transmembrane region" description="Helical" evidence="5">
    <location>
        <begin position="38"/>
        <end position="62"/>
    </location>
</feature>
<dbReference type="GeneID" id="110986871"/>
<keyword evidence="3 5" id="KW-1133">Transmembrane helix</keyword>
<dbReference type="PANTHER" id="PTHR23423">
    <property type="entry name" value="ORGANIC SOLUTE TRANSPORTER-RELATED"/>
    <property type="match status" value="1"/>
</dbReference>
<dbReference type="InterPro" id="IPR005178">
    <property type="entry name" value="Ostalpha/TMEM184C"/>
</dbReference>
<feature type="transmembrane region" description="Helical" evidence="5">
    <location>
        <begin position="74"/>
        <end position="97"/>
    </location>
</feature>
<evidence type="ECO:0000256" key="2">
    <source>
        <dbReference type="ARBA" id="ARBA00022692"/>
    </source>
</evidence>
<feature type="transmembrane region" description="Helical" evidence="5">
    <location>
        <begin position="284"/>
        <end position="302"/>
    </location>
</feature>
<dbReference type="OMA" id="TMFKFIV"/>
<keyword evidence="6" id="KW-1185">Reference proteome</keyword>